<reference evidence="6" key="1">
    <citation type="submission" date="2018-06" db="EMBL/GenBank/DDBJ databases">
        <authorList>
            <person name="Zhirakovskaya E."/>
        </authorList>
    </citation>
    <scope>NUCLEOTIDE SEQUENCE</scope>
</reference>
<dbReference type="PANTHER" id="PTHR18919">
    <property type="entry name" value="ACETYL-COA C-ACYLTRANSFERASE"/>
    <property type="match status" value="1"/>
</dbReference>
<comment type="similarity">
    <text evidence="1">Belongs to the thiolase-like superfamily. Thiolase family.</text>
</comment>
<sequence length="434" mass="46536">MVATKDQLKQHKDVYVIDGARTPFIKARGKPGPFTAGDLAVSAGRPLLLRQSFVPDDLSEVILGCVMPGPNEVNIARVASLRLGIGKKVPAFTVQRNCASGMQALATAANNIALGHSSLVLAGGVEAMSHAPLLLNEKMVTWLADFGRAKGAQKLLALTKLRPAMLKPVIGLLKGLTDHNVGLSMGATAEIIAHRFGVTREEMDSFSMDSHMKLAKAQEEGSITEIEAMYDGFGNFYEHDNGLRKETTMETLAKLRPAFDKTFGSVTAGNSAQITDGAAWLILASSDAVKKHNLEPIARIVDCQWSGVDPAQMGLGPTHAMADLFKRQNLQTEDIDYWEINEAFATQVLAVLRAWDDEEYCKNELGLEKPFAPIPTDSLNVNGGAVCTGHPVGASGARIVLRLVNLLKQKKAKRAVASLCIGGGQGGAMLIERD</sequence>
<dbReference type="PANTHER" id="PTHR18919:SF151">
    <property type="entry name" value="BLR2427 PROTEIN"/>
    <property type="match status" value="1"/>
</dbReference>
<dbReference type="InterPro" id="IPR020617">
    <property type="entry name" value="Thiolase_C"/>
</dbReference>
<dbReference type="InterPro" id="IPR020616">
    <property type="entry name" value="Thiolase_N"/>
</dbReference>
<dbReference type="Gene3D" id="3.40.47.10">
    <property type="match status" value="1"/>
</dbReference>
<dbReference type="Pfam" id="PF02803">
    <property type="entry name" value="Thiolase_C"/>
    <property type="match status" value="1"/>
</dbReference>
<dbReference type="InterPro" id="IPR002155">
    <property type="entry name" value="Thiolase"/>
</dbReference>
<dbReference type="Pfam" id="PF00108">
    <property type="entry name" value="Thiolase_N"/>
    <property type="match status" value="1"/>
</dbReference>
<evidence type="ECO:0000256" key="3">
    <source>
        <dbReference type="ARBA" id="ARBA00023315"/>
    </source>
</evidence>
<feature type="domain" description="Thiolase C-terminal" evidence="5">
    <location>
        <begin position="295"/>
        <end position="433"/>
    </location>
</feature>
<evidence type="ECO:0000259" key="4">
    <source>
        <dbReference type="Pfam" id="PF00108"/>
    </source>
</evidence>
<dbReference type="InterPro" id="IPR016039">
    <property type="entry name" value="Thiolase-like"/>
</dbReference>
<accession>A0A3B1BUC0</accession>
<proteinExistence type="inferred from homology"/>
<dbReference type="CDD" id="cd00751">
    <property type="entry name" value="thiolase"/>
    <property type="match status" value="1"/>
</dbReference>
<dbReference type="EC" id="2.3.1.16" evidence="6"/>
<evidence type="ECO:0000256" key="1">
    <source>
        <dbReference type="ARBA" id="ARBA00010982"/>
    </source>
</evidence>
<name>A0A3B1BUC0_9ZZZZ</name>
<evidence type="ECO:0000256" key="2">
    <source>
        <dbReference type="ARBA" id="ARBA00022679"/>
    </source>
</evidence>
<keyword evidence="2 6" id="KW-0808">Transferase</keyword>
<dbReference type="EMBL" id="UOGC01000129">
    <property type="protein sequence ID" value="VAX21896.1"/>
    <property type="molecule type" value="Genomic_DNA"/>
</dbReference>
<keyword evidence="3 6" id="KW-0012">Acyltransferase</keyword>
<protein>
    <submittedName>
        <fullName evidence="6">3-ketoacyl-CoA thiolase @ Acetyl-CoA acetyltransferase</fullName>
        <ecNumber evidence="6">2.3.1.16</ecNumber>
        <ecNumber evidence="6">2.3.1.9</ecNumber>
    </submittedName>
</protein>
<evidence type="ECO:0000313" key="6">
    <source>
        <dbReference type="EMBL" id="VAX21896.1"/>
    </source>
</evidence>
<dbReference type="InterPro" id="IPR020610">
    <property type="entry name" value="Thiolase_AS"/>
</dbReference>
<dbReference type="NCBIfam" id="TIGR01930">
    <property type="entry name" value="AcCoA-C-Actrans"/>
    <property type="match status" value="1"/>
</dbReference>
<dbReference type="SUPFAM" id="SSF53901">
    <property type="entry name" value="Thiolase-like"/>
    <property type="match status" value="2"/>
</dbReference>
<organism evidence="6">
    <name type="scientific">hydrothermal vent metagenome</name>
    <dbReference type="NCBI Taxonomy" id="652676"/>
    <lineage>
        <taxon>unclassified sequences</taxon>
        <taxon>metagenomes</taxon>
        <taxon>ecological metagenomes</taxon>
    </lineage>
</organism>
<dbReference type="GO" id="GO:0003985">
    <property type="term" value="F:acetyl-CoA C-acetyltransferase activity"/>
    <property type="evidence" value="ECO:0007669"/>
    <property type="project" value="UniProtKB-EC"/>
</dbReference>
<feature type="domain" description="Thiolase N-terminal" evidence="4">
    <location>
        <begin position="14"/>
        <end position="286"/>
    </location>
</feature>
<dbReference type="PIRSF" id="PIRSF000429">
    <property type="entry name" value="Ac-CoA_Ac_transf"/>
    <property type="match status" value="1"/>
</dbReference>
<dbReference type="AlphaFoldDB" id="A0A3B1BUC0"/>
<evidence type="ECO:0000259" key="5">
    <source>
        <dbReference type="Pfam" id="PF02803"/>
    </source>
</evidence>
<dbReference type="EC" id="2.3.1.9" evidence="6"/>
<dbReference type="PROSITE" id="PS00099">
    <property type="entry name" value="THIOLASE_3"/>
    <property type="match status" value="1"/>
</dbReference>
<gene>
    <name evidence="6" type="ORF">MNBD_NITROSPINAE01-429</name>
</gene>
<dbReference type="NCBIfam" id="NF006030">
    <property type="entry name" value="PRK08170.1"/>
    <property type="match status" value="1"/>
</dbReference>